<evidence type="ECO:0000313" key="2">
    <source>
        <dbReference type="Proteomes" id="UP000024404"/>
    </source>
</evidence>
<dbReference type="EMBL" id="CMVM020000283">
    <property type="status" value="NOT_ANNOTATED_CDS"/>
    <property type="molecule type" value="Genomic_DNA"/>
</dbReference>
<dbReference type="AlphaFoldDB" id="A0A8R1U1E2"/>
<reference evidence="2" key="1">
    <citation type="submission" date="2013-10" db="EMBL/GenBank/DDBJ databases">
        <title>Genome sequencing of Onchocerca volvulus.</title>
        <authorList>
            <person name="Cotton J."/>
            <person name="Tsai J."/>
            <person name="Stanley E."/>
            <person name="Tracey A."/>
            <person name="Holroyd N."/>
            <person name="Lustigman S."/>
            <person name="Berriman M."/>
        </authorList>
    </citation>
    <scope>NUCLEOTIDE SEQUENCE</scope>
</reference>
<name>A0A8R1U1E2_ONCVO</name>
<accession>A0A8R1U1E2</accession>
<keyword evidence="2" id="KW-1185">Reference proteome</keyword>
<evidence type="ECO:0000313" key="1">
    <source>
        <dbReference type="EnsemblMetazoa" id="OVOC9508.1"/>
    </source>
</evidence>
<protein>
    <submittedName>
        <fullName evidence="1">Uncharacterized protein</fullName>
    </submittedName>
</protein>
<dbReference type="EnsemblMetazoa" id="OVOC9508.1">
    <property type="protein sequence ID" value="OVOC9508.1"/>
    <property type="gene ID" value="WBGene00246317"/>
</dbReference>
<dbReference type="Proteomes" id="UP000024404">
    <property type="component" value="Unassembled WGS sequence"/>
</dbReference>
<organism evidence="1 2">
    <name type="scientific">Onchocerca volvulus</name>
    <dbReference type="NCBI Taxonomy" id="6282"/>
    <lineage>
        <taxon>Eukaryota</taxon>
        <taxon>Metazoa</taxon>
        <taxon>Ecdysozoa</taxon>
        <taxon>Nematoda</taxon>
        <taxon>Chromadorea</taxon>
        <taxon>Rhabditida</taxon>
        <taxon>Spirurina</taxon>
        <taxon>Spiruromorpha</taxon>
        <taxon>Filarioidea</taxon>
        <taxon>Onchocercidae</taxon>
        <taxon>Onchocerca</taxon>
    </lineage>
</organism>
<sequence>MSYFVRRSRSFDLSLIPRESYLGRWSRETTPKDSQQRYERNIRRSYTPVIPDDRLPRTAYRVRTPLDIITTPYHTNINYYQEQLPIRKYDVFSVRTWSYPIYKPNIGFQFSNKYLYLLTFSIISYHITTKMPSNKGMIGRSYDHPFDKFQSSDFHWASYPYWYLHSRDHAPGRPYSFTRVYGNTSTYTPPMLAAETRRLTQRRNYTGYTYIGAEHSYDIASRPYSLDHFPFTRSHSASSPWYTPYYGNIGLRHYNSYRPRTYISRLSKYWKSFF</sequence>
<proteinExistence type="predicted"/>
<reference evidence="1" key="2">
    <citation type="submission" date="2022-06" db="UniProtKB">
        <authorList>
            <consortium name="EnsemblMetazoa"/>
        </authorList>
    </citation>
    <scope>IDENTIFICATION</scope>
</reference>